<dbReference type="PANTHER" id="PTHR13302:SF8">
    <property type="entry name" value="CONSERVED OLIGOMERIC GOLGI COMPLEX SUBUNIT 3"/>
    <property type="match status" value="1"/>
</dbReference>
<dbReference type="GO" id="GO:0006891">
    <property type="term" value="P:intra-Golgi vesicle-mediated transport"/>
    <property type="evidence" value="ECO:0007669"/>
    <property type="project" value="TreeGrafter"/>
</dbReference>
<keyword evidence="4" id="KW-0813">Transport</keyword>
<dbReference type="RefSeq" id="XP_020896480.1">
    <property type="nucleotide sequence ID" value="XM_021040821.2"/>
</dbReference>
<dbReference type="GO" id="GO:0017119">
    <property type="term" value="C:Golgi transport complex"/>
    <property type="evidence" value="ECO:0007669"/>
    <property type="project" value="TreeGrafter"/>
</dbReference>
<dbReference type="GO" id="GO:0000139">
    <property type="term" value="C:Golgi membrane"/>
    <property type="evidence" value="ECO:0007669"/>
    <property type="project" value="UniProtKB-SubCell"/>
</dbReference>
<dbReference type="SUPFAM" id="SSF74788">
    <property type="entry name" value="Cullin repeat-like"/>
    <property type="match status" value="1"/>
</dbReference>
<evidence type="ECO:0000256" key="4">
    <source>
        <dbReference type="ARBA" id="ARBA00022448"/>
    </source>
</evidence>
<evidence type="ECO:0000256" key="5">
    <source>
        <dbReference type="ARBA" id="ARBA00022927"/>
    </source>
</evidence>
<comment type="subcellular location">
    <subcellularLocation>
        <location evidence="1">Golgi apparatus membrane</location>
        <topology evidence="1">Peripheral membrane protein</topology>
    </subcellularLocation>
</comment>
<dbReference type="OrthoDB" id="296793at2759"/>
<dbReference type="GO" id="GO:0006886">
    <property type="term" value="P:intracellular protein transport"/>
    <property type="evidence" value="ECO:0007669"/>
    <property type="project" value="InterPro"/>
</dbReference>
<dbReference type="InterPro" id="IPR048320">
    <property type="entry name" value="COG3_N"/>
</dbReference>
<evidence type="ECO:0000256" key="6">
    <source>
        <dbReference type="ARBA" id="ARBA00023034"/>
    </source>
</evidence>
<dbReference type="InterPro" id="IPR048685">
    <property type="entry name" value="COG3_C"/>
</dbReference>
<dbReference type="Pfam" id="PF04136">
    <property type="entry name" value="COG3_N"/>
    <property type="match status" value="1"/>
</dbReference>
<evidence type="ECO:0000256" key="7">
    <source>
        <dbReference type="ARBA" id="ARBA00023136"/>
    </source>
</evidence>
<evidence type="ECO:0000256" key="3">
    <source>
        <dbReference type="ARBA" id="ARBA00020976"/>
    </source>
</evidence>
<dbReference type="InterPro" id="IPR007265">
    <property type="entry name" value="COG_su3"/>
</dbReference>
<dbReference type="AlphaFoldDB" id="A0A913WZF8"/>
<keyword evidence="7" id="KW-0472">Membrane</keyword>
<dbReference type="Proteomes" id="UP000887567">
    <property type="component" value="Unplaced"/>
</dbReference>
<feature type="domain" description="Conserved oligomeric Golgi complex subunit 3 N-terminal" evidence="9">
    <location>
        <begin position="117"/>
        <end position="260"/>
    </location>
</feature>
<dbReference type="PANTHER" id="PTHR13302">
    <property type="entry name" value="CONSERVED OLIGOMERIC GOLGI COMPLEX COMPONENT 3"/>
    <property type="match status" value="1"/>
</dbReference>
<reference evidence="11" key="1">
    <citation type="submission" date="2022-11" db="UniProtKB">
        <authorList>
            <consortium name="EnsemblMetazoa"/>
        </authorList>
    </citation>
    <scope>IDENTIFICATION</scope>
</reference>
<dbReference type="KEGG" id="epa:110235365"/>
<sequence length="784" mass="88815">MAAVHHSTLSKEIREKLSLWDGKENCLAPLTEAQKNSVAELTAVSSNRAIPSELPVDDYTNIPTKRILSDSSKQVQLDIAHLDLGQEKIENAQQFFTWFAQVETQMEEEQESSYRSYSNQLKAYRDHCDTILSEVEVALSHLKELQLKHVLVSTKTGALHEACEQLLHDQTKLVNMAESISNKLSYFNTLEHLQHKLNSPTLSVNSESFIPLLTQLDECISYISSNPHFKESPVYLTKFKQCLNQSLHLIKSHVITLLKNATTQVLNNKDAASSENSFALFYGKFRACAPRVKSLMEQIEQRSYMTTEYASLLSDCQQCYFDQRFQLLTPCVADAVDKLTKQYARNPCSLVRAGCSVLIHVCQDEYQLYYHFFSKPSIGVDTLLENLSSTLYDCLRPIIIHMNHMETLAELCSILKVEMLEDHVQQKGDELAAFGTVVDQMLQDVQERLVYRAQAYIESDIRKYSPAPGDLAYPEKLIVETNEPESKDASSTPKKPSPELPAALVDLQGMWYPTVRRTLVCLSKLYRCISRETFEGLSQEALSVCIGSLKIASALITKRKDPINGYLFFIKHLLILREQIAPFDVDFAIKEVSLDFSKMKSAAFGLWSKSNKLFSLSSNNAILEFLLEGAPQLTESYLDSKKEVDIELRIVCEKFIQHVSDSLISPMSALLSKVDVVVKMAEEEGKDIKAFLKQQPFAKPENVRKVVSETYMLIKSKLPSTLQSMSLFLANKDTEYILFKPVKAKVQDYYKQMNELVTQTYSEEDTQIIGCPSMQQVSLLLAVS</sequence>
<protein>
    <recommendedName>
        <fullName evidence="3">Conserved oligomeric Golgi complex subunit 3</fullName>
    </recommendedName>
    <alternativeName>
        <fullName evidence="8">Component of oligomeric Golgi complex 3</fullName>
    </alternativeName>
</protein>
<dbReference type="GO" id="GO:0005801">
    <property type="term" value="C:cis-Golgi network"/>
    <property type="evidence" value="ECO:0007669"/>
    <property type="project" value="InterPro"/>
</dbReference>
<evidence type="ECO:0000313" key="12">
    <source>
        <dbReference type="Proteomes" id="UP000887567"/>
    </source>
</evidence>
<evidence type="ECO:0000256" key="2">
    <source>
        <dbReference type="ARBA" id="ARBA00009936"/>
    </source>
</evidence>
<proteinExistence type="inferred from homology"/>
<comment type="similarity">
    <text evidence="2">Belongs to the COG3 family.</text>
</comment>
<name>A0A913WZF8_EXADI</name>
<evidence type="ECO:0000313" key="11">
    <source>
        <dbReference type="EnsemblMetazoa" id="XP_020896480.1"/>
    </source>
</evidence>
<keyword evidence="6" id="KW-0333">Golgi apparatus</keyword>
<evidence type="ECO:0000259" key="10">
    <source>
        <dbReference type="Pfam" id="PF20671"/>
    </source>
</evidence>
<keyword evidence="5" id="KW-0653">Protein transport</keyword>
<dbReference type="InterPro" id="IPR016159">
    <property type="entry name" value="Cullin_repeat-like_dom_sf"/>
</dbReference>
<dbReference type="Pfam" id="PF20671">
    <property type="entry name" value="COG3_C"/>
    <property type="match status" value="1"/>
</dbReference>
<dbReference type="GeneID" id="110235365"/>
<keyword evidence="12" id="KW-1185">Reference proteome</keyword>
<organism evidence="11 12">
    <name type="scientific">Exaiptasia diaphana</name>
    <name type="common">Tropical sea anemone</name>
    <name type="synonym">Aiptasia pulchella</name>
    <dbReference type="NCBI Taxonomy" id="2652724"/>
    <lineage>
        <taxon>Eukaryota</taxon>
        <taxon>Metazoa</taxon>
        <taxon>Cnidaria</taxon>
        <taxon>Anthozoa</taxon>
        <taxon>Hexacorallia</taxon>
        <taxon>Actiniaria</taxon>
        <taxon>Aiptasiidae</taxon>
        <taxon>Exaiptasia</taxon>
    </lineage>
</organism>
<evidence type="ECO:0000259" key="9">
    <source>
        <dbReference type="Pfam" id="PF04136"/>
    </source>
</evidence>
<evidence type="ECO:0000256" key="8">
    <source>
        <dbReference type="ARBA" id="ARBA00031339"/>
    </source>
</evidence>
<evidence type="ECO:0000256" key="1">
    <source>
        <dbReference type="ARBA" id="ARBA00004395"/>
    </source>
</evidence>
<dbReference type="EnsemblMetazoa" id="XM_021040821.2">
    <property type="protein sequence ID" value="XP_020896480.1"/>
    <property type="gene ID" value="LOC110235365"/>
</dbReference>
<accession>A0A913WZF8</accession>
<dbReference type="OMA" id="DEFELWG"/>
<feature type="domain" description="Conserved oligomeric Golgi complex subunit 3 C-terminal" evidence="10">
    <location>
        <begin position="278"/>
        <end position="599"/>
    </location>
</feature>
<dbReference type="GO" id="GO:0007030">
    <property type="term" value="P:Golgi organization"/>
    <property type="evidence" value="ECO:0007669"/>
    <property type="project" value="TreeGrafter"/>
</dbReference>